<sequence>MDLPQGADRKNKTASEVAQLEAFEEAGVTGNVKKGNNKKFRIRRGGRKVEMRVFPMKLDEVLPKWPEDDERQRVVVSLEEALKMIKGKSMRKCVKEMLRKAA</sequence>
<dbReference type="GO" id="GO:0046872">
    <property type="term" value="F:metal ion binding"/>
    <property type="evidence" value="ECO:0007669"/>
    <property type="project" value="UniProtKB-KW"/>
</dbReference>
<dbReference type="OrthoDB" id="7066910at2"/>
<dbReference type="Proteomes" id="UP000011885">
    <property type="component" value="Unassembled WGS sequence"/>
</dbReference>
<dbReference type="PANTHER" id="PTHR12629">
    <property type="entry name" value="DIPHOSPHOINOSITOL POLYPHOSPHATE PHOSPHOHYDROLASE"/>
    <property type="match status" value="1"/>
</dbReference>
<dbReference type="PATRIC" id="fig|1263870.3.peg.2695"/>
<dbReference type="SUPFAM" id="SSF55811">
    <property type="entry name" value="Nudix"/>
    <property type="match status" value="1"/>
</dbReference>
<keyword evidence="1" id="KW-0479">Metal-binding</keyword>
<gene>
    <name evidence="3" type="ORF">RSSM_02534</name>
</gene>
<protein>
    <submittedName>
        <fullName evidence="3">NUDIX hydrolase</fullName>
    </submittedName>
</protein>
<keyword evidence="2 3" id="KW-0378">Hydrolase</keyword>
<name>M5UDV2_9BACT</name>
<reference evidence="3 4" key="1">
    <citation type="journal article" date="2013" name="Mar. Genomics">
        <title>Expression of sulfatases in Rhodopirellula baltica and the diversity of sulfatases in the genus Rhodopirellula.</title>
        <authorList>
            <person name="Wegner C.E."/>
            <person name="Richter-Heitmann T."/>
            <person name="Klindworth A."/>
            <person name="Klockow C."/>
            <person name="Richter M."/>
            <person name="Achstetter T."/>
            <person name="Glockner F.O."/>
            <person name="Harder J."/>
        </authorList>
    </citation>
    <scope>NUCLEOTIDE SEQUENCE [LARGE SCALE GENOMIC DNA]</scope>
    <source>
        <strain evidence="3 4">SM41</strain>
    </source>
</reference>
<accession>M5UDV2</accession>
<comment type="caution">
    <text evidence="3">The sequence shown here is derived from an EMBL/GenBank/DDBJ whole genome shotgun (WGS) entry which is preliminary data.</text>
</comment>
<proteinExistence type="predicted"/>
<dbReference type="RefSeq" id="WP_008678373.1">
    <property type="nucleotide sequence ID" value="NZ_ANOH01000178.1"/>
</dbReference>
<organism evidence="3 4">
    <name type="scientific">Rhodopirellula sallentina SM41</name>
    <dbReference type="NCBI Taxonomy" id="1263870"/>
    <lineage>
        <taxon>Bacteria</taxon>
        <taxon>Pseudomonadati</taxon>
        <taxon>Planctomycetota</taxon>
        <taxon>Planctomycetia</taxon>
        <taxon>Pirellulales</taxon>
        <taxon>Pirellulaceae</taxon>
        <taxon>Rhodopirellula</taxon>
    </lineage>
</organism>
<dbReference type="InterPro" id="IPR015797">
    <property type="entry name" value="NUDIX_hydrolase-like_dom_sf"/>
</dbReference>
<keyword evidence="4" id="KW-1185">Reference proteome</keyword>
<dbReference type="GO" id="GO:0005737">
    <property type="term" value="C:cytoplasm"/>
    <property type="evidence" value="ECO:0007669"/>
    <property type="project" value="TreeGrafter"/>
</dbReference>
<dbReference type="EMBL" id="ANOH01000178">
    <property type="protein sequence ID" value="EMI56036.1"/>
    <property type="molecule type" value="Genomic_DNA"/>
</dbReference>
<evidence type="ECO:0000256" key="1">
    <source>
        <dbReference type="ARBA" id="ARBA00022723"/>
    </source>
</evidence>
<dbReference type="AlphaFoldDB" id="M5UDV2"/>
<dbReference type="PANTHER" id="PTHR12629:SF0">
    <property type="entry name" value="DIPHOSPHOINOSITOL-POLYPHOSPHATE DIPHOSPHATASE"/>
    <property type="match status" value="1"/>
</dbReference>
<evidence type="ECO:0000256" key="2">
    <source>
        <dbReference type="ARBA" id="ARBA00022801"/>
    </source>
</evidence>
<dbReference type="Gene3D" id="3.90.79.10">
    <property type="entry name" value="Nucleoside Triphosphate Pyrophosphohydrolase"/>
    <property type="match status" value="1"/>
</dbReference>
<evidence type="ECO:0000313" key="4">
    <source>
        <dbReference type="Proteomes" id="UP000011885"/>
    </source>
</evidence>
<evidence type="ECO:0000313" key="3">
    <source>
        <dbReference type="EMBL" id="EMI56036.1"/>
    </source>
</evidence>
<dbReference type="GO" id="GO:0016787">
    <property type="term" value="F:hydrolase activity"/>
    <property type="evidence" value="ECO:0007669"/>
    <property type="project" value="UniProtKB-KW"/>
</dbReference>